<evidence type="ECO:0000256" key="4">
    <source>
        <dbReference type="ARBA" id="ARBA00022801"/>
    </source>
</evidence>
<evidence type="ECO:0000256" key="5">
    <source>
        <dbReference type="ARBA" id="ARBA00023295"/>
    </source>
</evidence>
<evidence type="ECO:0000313" key="9">
    <source>
        <dbReference type="EMBL" id="XDP43786.1"/>
    </source>
</evidence>
<keyword evidence="4 9" id="KW-0378">Hydrolase</keyword>
<reference evidence="9" key="1">
    <citation type="submission" date="2024-07" db="EMBL/GenBank/DDBJ databases">
        <authorList>
            <person name="fu j."/>
        </authorList>
    </citation>
    <scope>NUCLEOTIDE SEQUENCE</scope>
    <source>
        <strain evidence="9">P10A9</strain>
    </source>
</reference>
<dbReference type="InterPro" id="IPR008979">
    <property type="entry name" value="Galactose-bd-like_sf"/>
</dbReference>
<dbReference type="RefSeq" id="WP_369044690.1">
    <property type="nucleotide sequence ID" value="NZ_CP163302.1"/>
</dbReference>
<keyword evidence="5" id="KW-0326">Glycosidase</keyword>
<dbReference type="InterPro" id="IPR023230">
    <property type="entry name" value="Glyco_hydro_2_CS"/>
</dbReference>
<feature type="compositionally biased region" description="Basic and acidic residues" evidence="7">
    <location>
        <begin position="691"/>
        <end position="700"/>
    </location>
</feature>
<name>A0AB39KY62_9MICC</name>
<dbReference type="Gene3D" id="2.70.98.10">
    <property type="match status" value="1"/>
</dbReference>
<dbReference type="GO" id="GO:0004565">
    <property type="term" value="F:beta-galactosidase activity"/>
    <property type="evidence" value="ECO:0007669"/>
    <property type="project" value="UniProtKB-EC"/>
</dbReference>
<dbReference type="Pfam" id="PF02929">
    <property type="entry name" value="Bgal_small_N"/>
    <property type="match status" value="1"/>
</dbReference>
<evidence type="ECO:0000256" key="7">
    <source>
        <dbReference type="SAM" id="MobiDB-lite"/>
    </source>
</evidence>
<dbReference type="AlphaFoldDB" id="A0AB39KY62"/>
<dbReference type="InterPro" id="IPR006103">
    <property type="entry name" value="Glyco_hydro_2_cat"/>
</dbReference>
<feature type="domain" description="Beta galactosidase small chain/" evidence="8">
    <location>
        <begin position="720"/>
        <end position="979"/>
    </location>
</feature>
<dbReference type="InterPro" id="IPR036156">
    <property type="entry name" value="Beta-gal/glucu_dom_sf"/>
</dbReference>
<protein>
    <recommendedName>
        <fullName evidence="3">beta-galactosidase</fullName>
        <ecNumber evidence="3">3.2.1.23</ecNumber>
    </recommendedName>
    <alternativeName>
        <fullName evidence="6">Lactase</fullName>
    </alternativeName>
</protein>
<dbReference type="Pfam" id="PF16353">
    <property type="entry name" value="LacZ_4"/>
    <property type="match status" value="1"/>
</dbReference>
<dbReference type="InterPro" id="IPR011013">
    <property type="entry name" value="Gal_mutarotase_sf_dom"/>
</dbReference>
<gene>
    <name evidence="9" type="ORF">AB5L97_10720</name>
</gene>
<dbReference type="SMART" id="SM01038">
    <property type="entry name" value="Bgal_small_N"/>
    <property type="match status" value="1"/>
</dbReference>
<comment type="similarity">
    <text evidence="2">Belongs to the glycosyl hydrolase 2 family.</text>
</comment>
<dbReference type="InterPro" id="IPR004199">
    <property type="entry name" value="B-gal_small/dom_5"/>
</dbReference>
<dbReference type="Gene3D" id="2.60.120.260">
    <property type="entry name" value="Galactose-binding domain-like"/>
    <property type="match status" value="1"/>
</dbReference>
<evidence type="ECO:0000256" key="3">
    <source>
        <dbReference type="ARBA" id="ARBA00012756"/>
    </source>
</evidence>
<dbReference type="EC" id="3.2.1.23" evidence="3"/>
<dbReference type="EMBL" id="CP163302">
    <property type="protein sequence ID" value="XDP43786.1"/>
    <property type="molecule type" value="Genomic_DNA"/>
</dbReference>
<accession>A0AB39KY62</accession>
<evidence type="ECO:0000256" key="1">
    <source>
        <dbReference type="ARBA" id="ARBA00001412"/>
    </source>
</evidence>
<dbReference type="PRINTS" id="PR00132">
    <property type="entry name" value="GLHYDRLASE2"/>
</dbReference>
<dbReference type="GO" id="GO:0005990">
    <property type="term" value="P:lactose catabolic process"/>
    <property type="evidence" value="ECO:0007669"/>
    <property type="project" value="TreeGrafter"/>
</dbReference>
<comment type="catalytic activity">
    <reaction evidence="1">
        <text>Hydrolysis of terminal non-reducing beta-D-galactose residues in beta-D-galactosides.</text>
        <dbReference type="EC" id="3.2.1.23"/>
    </reaction>
</comment>
<dbReference type="SUPFAM" id="SSF51445">
    <property type="entry name" value="(Trans)glycosidases"/>
    <property type="match status" value="1"/>
</dbReference>
<dbReference type="SUPFAM" id="SSF49303">
    <property type="entry name" value="beta-Galactosidase/glucuronidase domain"/>
    <property type="match status" value="2"/>
</dbReference>
<sequence>MTPTGPVRAWFADVAPAHGSLPPRAHLDTDAASMTLDGEWAFRLLPRVPRHGGNGFEAPGFDDSAWDLVRVPHCWQLEGVPGLPRYSGPAYTNVVYPFPIDPPDVPDENPVGEYRRRMDLPDAPDGGRWLVRFEGVDSAYEVYINGTRVGGAMGSRLTHEFDVTEYVVPRGNVLAVRVLQWSAGSYLEDQDMWWLSGIFRSASLLNRPAGGIDEVFVHADFDAAAHTGRLLVEAPPGAVVRLPELGIEVPANESLVVSDVEPWSAEVPRLYRGTVSTGAETVDLAVGFRTISIDDATLLANGVPLRLRGVNRHEWHPKAGRTLDEATMRADIELMKRHNVNAVRTSHYPPDARFLRLCDEYGLWVLDECDLETHGFERIGWRLNPSSEPVWREALLDRMRRTVERDKNHPCVIGWSLGNESGRGANLEAMAAWTRSRDPDRFIHYEGDWDSAYVDVYSRMYADHAETELIGRGEEPPTSDPQHDRRRRALPFILCEYAHAMGTGPGGLAEYADLFEAYPRLAGGFVWEWIDHGILQRAASGAYEGEEFFAYGGDFGEEVHDGNFVADGLLFPDRTASPGLAELAKAYEPLRIEPSRDGVTVTSLFGHRTTSGIDFRWRIEDDGEPVASGPLAVPDLGPGEAIRVPFPGRTGAPVAAAGPGGPQRWVTVSAHLAVDEPWAAAGHELAWGQARLDDHGEPPRGRARPAGDSRAVVQTDGGWELGPGRFDAFGTLVELSGLAVRGPRLDLWRAPTDNDERGDAPPSADWRALGLDRLRHRTVSVTSEDRALSVVAHVMPAGVDVGYEVEYRWHAHDGALRLDVFGSPLGSWAVPVPRLGVRMGIPSQLDAVAWVGLGPGEAYPDVSLAAREGRFASDVASLQTPRLRPQENGARRGVRKAELTGGGSRLTVSGECFILTVRPWTTEALDAAAHPTDLVPDPRWLWMNLDDEQHGIGTGACGPIELPRYRLEAKRFRLSVALSAEAG</sequence>
<evidence type="ECO:0000256" key="6">
    <source>
        <dbReference type="ARBA" id="ARBA00032230"/>
    </source>
</evidence>
<dbReference type="InterPro" id="IPR050347">
    <property type="entry name" value="Bact_Beta-galactosidase"/>
</dbReference>
<dbReference type="InterPro" id="IPR006104">
    <property type="entry name" value="Glyco_hydro_2_N"/>
</dbReference>
<feature type="region of interest" description="Disordered" evidence="7">
    <location>
        <begin position="691"/>
        <end position="711"/>
    </location>
</feature>
<dbReference type="InterPro" id="IPR006101">
    <property type="entry name" value="Glyco_hydro_2"/>
</dbReference>
<dbReference type="GO" id="GO:0009341">
    <property type="term" value="C:beta-galactosidase complex"/>
    <property type="evidence" value="ECO:0007669"/>
    <property type="project" value="InterPro"/>
</dbReference>
<evidence type="ECO:0000259" key="8">
    <source>
        <dbReference type="SMART" id="SM01038"/>
    </source>
</evidence>
<dbReference type="Gene3D" id="3.20.20.80">
    <property type="entry name" value="Glycosidases"/>
    <property type="match status" value="1"/>
</dbReference>
<organism evidence="9">
    <name type="scientific">Sinomonas puerhi</name>
    <dbReference type="NCBI Taxonomy" id="3238584"/>
    <lineage>
        <taxon>Bacteria</taxon>
        <taxon>Bacillati</taxon>
        <taxon>Actinomycetota</taxon>
        <taxon>Actinomycetes</taxon>
        <taxon>Micrococcales</taxon>
        <taxon>Micrococcaceae</taxon>
        <taxon>Sinomonas</taxon>
    </lineage>
</organism>
<dbReference type="Pfam" id="PF02836">
    <property type="entry name" value="Glyco_hydro_2_C"/>
    <property type="match status" value="1"/>
</dbReference>
<dbReference type="InterPro" id="IPR032312">
    <property type="entry name" value="LacZ_4"/>
</dbReference>
<dbReference type="PANTHER" id="PTHR46323:SF2">
    <property type="entry name" value="BETA-GALACTOSIDASE"/>
    <property type="match status" value="1"/>
</dbReference>
<dbReference type="GO" id="GO:0030246">
    <property type="term" value="F:carbohydrate binding"/>
    <property type="evidence" value="ECO:0007669"/>
    <property type="project" value="InterPro"/>
</dbReference>
<dbReference type="SUPFAM" id="SSF74650">
    <property type="entry name" value="Galactose mutarotase-like"/>
    <property type="match status" value="1"/>
</dbReference>
<dbReference type="SUPFAM" id="SSF49785">
    <property type="entry name" value="Galactose-binding domain-like"/>
    <property type="match status" value="1"/>
</dbReference>
<dbReference type="InterPro" id="IPR013783">
    <property type="entry name" value="Ig-like_fold"/>
</dbReference>
<dbReference type="Pfam" id="PF02837">
    <property type="entry name" value="Glyco_hydro_2_N"/>
    <property type="match status" value="1"/>
</dbReference>
<dbReference type="PANTHER" id="PTHR46323">
    <property type="entry name" value="BETA-GALACTOSIDASE"/>
    <property type="match status" value="1"/>
</dbReference>
<dbReference type="KEGG" id="spue:AB5L97_10720"/>
<dbReference type="InterPro" id="IPR017853">
    <property type="entry name" value="GH"/>
</dbReference>
<dbReference type="InterPro" id="IPR014718">
    <property type="entry name" value="GH-type_carb-bd"/>
</dbReference>
<dbReference type="PROSITE" id="PS00719">
    <property type="entry name" value="GLYCOSYL_HYDROL_F2_1"/>
    <property type="match status" value="1"/>
</dbReference>
<evidence type="ECO:0000256" key="2">
    <source>
        <dbReference type="ARBA" id="ARBA00007401"/>
    </source>
</evidence>
<proteinExistence type="inferred from homology"/>
<dbReference type="Gene3D" id="2.60.40.10">
    <property type="entry name" value="Immunoglobulins"/>
    <property type="match status" value="2"/>
</dbReference>